<protein>
    <submittedName>
        <fullName evidence="1">Uncharacterized protein</fullName>
    </submittedName>
</protein>
<keyword evidence="2" id="KW-1185">Reference proteome</keyword>
<evidence type="ECO:0000313" key="2">
    <source>
        <dbReference type="Proteomes" id="UP001341281"/>
    </source>
</evidence>
<dbReference type="EMBL" id="CP144746">
    <property type="protein sequence ID" value="WVZ59414.1"/>
    <property type="molecule type" value="Genomic_DNA"/>
</dbReference>
<dbReference type="Proteomes" id="UP001341281">
    <property type="component" value="Chromosome 02"/>
</dbReference>
<sequence>MVAASFDNFHGRIRGVWQAISAGSSPREIPFSTRKQPRPGAFPVLVLVLALARPTRRVARAAAREAAASWAVSRADVRVQPLRLAFPSPDVLSSSVLVPVLFCYVLVPHV</sequence>
<evidence type="ECO:0000313" key="1">
    <source>
        <dbReference type="EMBL" id="WVZ59414.1"/>
    </source>
</evidence>
<organism evidence="1 2">
    <name type="scientific">Paspalum notatum var. saurae</name>
    <dbReference type="NCBI Taxonomy" id="547442"/>
    <lineage>
        <taxon>Eukaryota</taxon>
        <taxon>Viridiplantae</taxon>
        <taxon>Streptophyta</taxon>
        <taxon>Embryophyta</taxon>
        <taxon>Tracheophyta</taxon>
        <taxon>Spermatophyta</taxon>
        <taxon>Magnoliopsida</taxon>
        <taxon>Liliopsida</taxon>
        <taxon>Poales</taxon>
        <taxon>Poaceae</taxon>
        <taxon>PACMAD clade</taxon>
        <taxon>Panicoideae</taxon>
        <taxon>Andropogonodae</taxon>
        <taxon>Paspaleae</taxon>
        <taxon>Paspalinae</taxon>
        <taxon>Paspalum</taxon>
    </lineage>
</organism>
<accession>A0AAQ3SR58</accession>
<proteinExistence type="predicted"/>
<name>A0AAQ3SR58_PASNO</name>
<reference evidence="1 2" key="1">
    <citation type="submission" date="2024-02" db="EMBL/GenBank/DDBJ databases">
        <title>High-quality chromosome-scale genome assembly of Pensacola bahiagrass (Paspalum notatum Flugge var. saurae).</title>
        <authorList>
            <person name="Vega J.M."/>
            <person name="Podio M."/>
            <person name="Orjuela J."/>
            <person name="Siena L.A."/>
            <person name="Pessino S.C."/>
            <person name="Combes M.C."/>
            <person name="Mariac C."/>
            <person name="Albertini E."/>
            <person name="Pupilli F."/>
            <person name="Ortiz J.P.A."/>
            <person name="Leblanc O."/>
        </authorList>
    </citation>
    <scope>NUCLEOTIDE SEQUENCE [LARGE SCALE GENOMIC DNA]</scope>
    <source>
        <strain evidence="1">R1</strain>
        <tissue evidence="1">Leaf</tissue>
    </source>
</reference>
<dbReference type="AlphaFoldDB" id="A0AAQ3SR58"/>
<gene>
    <name evidence="1" type="ORF">U9M48_009560</name>
</gene>